<reference evidence="1 2" key="1">
    <citation type="journal article" date="2018" name="Mol. Biol. Evol.">
        <title>Analysis of the draft genome of the red seaweed Gracilariopsis chorda provides insights into genome size evolution in Rhodophyta.</title>
        <authorList>
            <person name="Lee J."/>
            <person name="Yang E.C."/>
            <person name="Graf L."/>
            <person name="Yang J.H."/>
            <person name="Qiu H."/>
            <person name="Zel Zion U."/>
            <person name="Chan C.X."/>
            <person name="Stephens T.G."/>
            <person name="Weber A.P.M."/>
            <person name="Boo G.H."/>
            <person name="Boo S.M."/>
            <person name="Kim K.M."/>
            <person name="Shin Y."/>
            <person name="Jung M."/>
            <person name="Lee S.J."/>
            <person name="Yim H.S."/>
            <person name="Lee J.H."/>
            <person name="Bhattacharya D."/>
            <person name="Yoon H.S."/>
        </authorList>
    </citation>
    <scope>NUCLEOTIDE SEQUENCE [LARGE SCALE GENOMIC DNA]</scope>
    <source>
        <strain evidence="1 2">SKKU-2015</strain>
        <tissue evidence="1">Whole body</tissue>
    </source>
</reference>
<proteinExistence type="predicted"/>
<accession>A0A2V3J6W4</accession>
<comment type="caution">
    <text evidence="1">The sequence shown here is derived from an EMBL/GenBank/DDBJ whole genome shotgun (WGS) entry which is preliminary data.</text>
</comment>
<keyword evidence="2" id="KW-1185">Reference proteome</keyword>
<dbReference type="OrthoDB" id="10463442at2759"/>
<evidence type="ECO:0000313" key="1">
    <source>
        <dbReference type="EMBL" id="PXF50168.1"/>
    </source>
</evidence>
<name>A0A2V3J6W4_9FLOR</name>
<dbReference type="Proteomes" id="UP000247409">
    <property type="component" value="Unassembled WGS sequence"/>
</dbReference>
<evidence type="ECO:0000313" key="2">
    <source>
        <dbReference type="Proteomes" id="UP000247409"/>
    </source>
</evidence>
<protein>
    <submittedName>
        <fullName evidence="1">Uncharacterized protein</fullName>
    </submittedName>
</protein>
<sequence length="1077" mass="119884">MMHVLRTLSDTLFHSEHLQHELIPLCAQLASSWDLSTHGARAVLITSCIDSICRPNAPSAAILLLSALLPPSPPSNKDVSTYIPQSSAEALSVAVLRQVSTKYESAAQILKFSLPLLSSKALKSFPTLLEALLPPQPCDKSRLLYLQIAIHLYSNDVKLEQTPRSLNLVLCTSFISSDPIVREQATKLLKICHNKVTLSNTFEYIIEGLREASMPPFRSKRSDLVKQTLPALSLLASSVQAPHWCYALRTVFSVVEYAEGATEHLCQVIQAAVKVAPASVFASGLISDLVAFTMRLMSTEYLPIAAECLRTVLMRYKTTVEELQAILGVVECLVEKQVAIVYALIRSTIVQFRRLADNKTAPEHLQTIGRRLILIIFDKCASQHEGKSAAPENIEDVLEIFTDGLDPLFLHTLSCSVEDRLGIQNWCWRFFPPRVIMKCVSGVIPLYLWRISAEPGAELADDLESLCSEESLLSQIAGDGCEPGFSPVFVIVDKAVQIHRVDGLCLPEAIIEALLRRLHSMDASCNPGSQCEKHINDVLRIVRLMLTTCSGYGLCFPIDDIQEDNLRIILQSQEFSFDVEADRILLRSIIGHCKHGDLDVHAWDLVASKYRNPINKNVQLDLVITGLITARDTADPCESLIYAISNSTRCHEIVECLLDVFERQEGRKALFNAMRDNGAIGITFKVLQALPSQGLLSMQEGTCKPNLGYDLAISFLDLICCSEVIPCYDESWTLLRIVCDSFTRESMSHLTFKPKVHLLLALVRCLIALLRGLDDHTKIAFIRHSGVESQAVKLLTDLPNTMRSSGLLLSAIACLVNLFMHKNDLTIHFMPELEINMKYLANKHTWEKLLTPAPGAADVDETNSMANSCYLFESLLRGGKGCMDAFRDVISRKILILLHAAAVSWSRLLSQAAQSTFRALLQLKVHEQHSFFKTQLFGELCSFCVSQFCTPHNQFLTSAHILFLNELVHNGFVDGQLPKILKYIAEWCRKNGTSNDEPGREAPTHAPFVEMRALSRAMNDRLCYLPEGEKKLALSGISRSLSDFDLTFSAIPHVGRETSPDVLMGRYTMIWRAGSNP</sequence>
<dbReference type="EMBL" id="NBIV01000001">
    <property type="protein sequence ID" value="PXF50168.1"/>
    <property type="molecule type" value="Genomic_DNA"/>
</dbReference>
<gene>
    <name evidence="1" type="ORF">BWQ96_00328</name>
</gene>
<organism evidence="1 2">
    <name type="scientific">Gracilariopsis chorda</name>
    <dbReference type="NCBI Taxonomy" id="448386"/>
    <lineage>
        <taxon>Eukaryota</taxon>
        <taxon>Rhodophyta</taxon>
        <taxon>Florideophyceae</taxon>
        <taxon>Rhodymeniophycidae</taxon>
        <taxon>Gracilariales</taxon>
        <taxon>Gracilariaceae</taxon>
        <taxon>Gracilariopsis</taxon>
    </lineage>
</organism>
<dbReference type="AlphaFoldDB" id="A0A2V3J6W4"/>